<dbReference type="GO" id="GO:0000287">
    <property type="term" value="F:magnesium ion binding"/>
    <property type="evidence" value="ECO:0007669"/>
    <property type="project" value="UniProtKB-UniRule"/>
</dbReference>
<keyword evidence="4 11" id="KW-0808">Transferase</keyword>
<evidence type="ECO:0000256" key="13">
    <source>
        <dbReference type="SAM" id="MobiDB-lite"/>
    </source>
</evidence>
<dbReference type="FunFam" id="4.10.860.120:FF:000001">
    <property type="entry name" value="DNA-directed RNA polymerase subunit beta"/>
    <property type="match status" value="1"/>
</dbReference>
<feature type="domain" description="RNA polymerase N-terminal" evidence="14">
    <location>
        <begin position="224"/>
        <end position="503"/>
    </location>
</feature>
<evidence type="ECO:0000256" key="8">
    <source>
        <dbReference type="ARBA" id="ARBA00022842"/>
    </source>
</evidence>
<evidence type="ECO:0000256" key="9">
    <source>
        <dbReference type="ARBA" id="ARBA00023163"/>
    </source>
</evidence>
<gene>
    <name evidence="11" type="primary">rpoC</name>
    <name evidence="15" type="ORF">EFBL_0946</name>
</gene>
<evidence type="ECO:0000256" key="5">
    <source>
        <dbReference type="ARBA" id="ARBA00022695"/>
    </source>
</evidence>
<dbReference type="HAMAP" id="MF_01322">
    <property type="entry name" value="RNApol_bact_RpoC"/>
    <property type="match status" value="1"/>
</dbReference>
<comment type="cofactor">
    <cofactor evidence="11">
        <name>Mg(2+)</name>
        <dbReference type="ChEBI" id="CHEBI:18420"/>
    </cofactor>
    <text evidence="11">Binds 1 Mg(2+) ion per subunit.</text>
</comment>
<feature type="binding site" evidence="11">
    <location>
        <position position="62"/>
    </location>
    <ligand>
        <name>Zn(2+)</name>
        <dbReference type="ChEBI" id="CHEBI:29105"/>
        <label>1</label>
    </ligand>
</feature>
<dbReference type="Gene3D" id="1.10.132.30">
    <property type="match status" value="1"/>
</dbReference>
<keyword evidence="5 11" id="KW-0548">Nucleotidyltransferase</keyword>
<evidence type="ECO:0000256" key="11">
    <source>
        <dbReference type="HAMAP-Rule" id="MF_01322"/>
    </source>
</evidence>
<dbReference type="FunFam" id="1.10.40.90:FF:000001">
    <property type="entry name" value="DNA-directed RNA polymerase subunit beta"/>
    <property type="match status" value="1"/>
</dbReference>
<dbReference type="GO" id="GO:0003899">
    <property type="term" value="F:DNA-directed RNA polymerase activity"/>
    <property type="evidence" value="ECO:0007669"/>
    <property type="project" value="UniProtKB-UniRule"/>
</dbReference>
<keyword evidence="8 11" id="KW-0460">Magnesium</keyword>
<dbReference type="SUPFAM" id="SSF64484">
    <property type="entry name" value="beta and beta-prime subunits of DNA dependent RNA-polymerase"/>
    <property type="match status" value="1"/>
</dbReference>
<dbReference type="PANTHER" id="PTHR19376">
    <property type="entry name" value="DNA-DIRECTED RNA POLYMERASE"/>
    <property type="match status" value="1"/>
</dbReference>
<keyword evidence="6 11" id="KW-0479">Metal-binding</keyword>
<dbReference type="Gene3D" id="1.10.274.100">
    <property type="entry name" value="RNA polymerase Rpb1, domain 3"/>
    <property type="match status" value="1"/>
</dbReference>
<comment type="caution">
    <text evidence="15">The sequence shown here is derived from an EMBL/GenBank/DDBJ whole genome shotgun (WGS) entry which is preliminary data.</text>
</comment>
<dbReference type="InterPro" id="IPR000722">
    <property type="entry name" value="RNA_pol_asu"/>
</dbReference>
<feature type="binding site" evidence="11">
    <location>
        <position position="60"/>
    </location>
    <ligand>
        <name>Zn(2+)</name>
        <dbReference type="ChEBI" id="CHEBI:29105"/>
        <label>1</label>
    </ligand>
</feature>
<dbReference type="InterPro" id="IPR038120">
    <property type="entry name" value="Rpb1_funnel_sf"/>
</dbReference>
<comment type="similarity">
    <text evidence="2 11 12">Belongs to the RNA polymerase beta' chain family.</text>
</comment>
<dbReference type="GO" id="GO:0003677">
    <property type="term" value="F:DNA binding"/>
    <property type="evidence" value="ECO:0007669"/>
    <property type="project" value="UniProtKB-UniRule"/>
</dbReference>
<dbReference type="Gene3D" id="1.10.150.390">
    <property type="match status" value="1"/>
</dbReference>
<evidence type="ECO:0000256" key="6">
    <source>
        <dbReference type="ARBA" id="ARBA00022723"/>
    </source>
</evidence>
<dbReference type="AlphaFoldDB" id="A0A292YHR3"/>
<feature type="region of interest" description="Disordered" evidence="13">
    <location>
        <begin position="1188"/>
        <end position="1212"/>
    </location>
</feature>
<feature type="binding site" evidence="11">
    <location>
        <position position="819"/>
    </location>
    <ligand>
        <name>Zn(2+)</name>
        <dbReference type="ChEBI" id="CHEBI:29105"/>
        <label>2</label>
    </ligand>
</feature>
<dbReference type="InterPro" id="IPR044893">
    <property type="entry name" value="RNA_pol_Rpb1_clamp_domain"/>
</dbReference>
<dbReference type="Pfam" id="PF04983">
    <property type="entry name" value="RNA_pol_Rpb1_3"/>
    <property type="match status" value="1"/>
</dbReference>
<dbReference type="InterPro" id="IPR007081">
    <property type="entry name" value="RNA_pol_Rpb1_5"/>
</dbReference>
<keyword evidence="16" id="KW-1185">Reference proteome</keyword>
<dbReference type="SMART" id="SM00663">
    <property type="entry name" value="RPOLA_N"/>
    <property type="match status" value="1"/>
</dbReference>
<reference evidence="16" key="1">
    <citation type="submission" date="2017-07" db="EMBL/GenBank/DDBJ databases">
        <title>Draft genome sequence of Effusibacillus lacus strain skLN1.</title>
        <authorList>
            <person name="Watanabe M."/>
            <person name="Kojima H."/>
            <person name="Fukui M."/>
        </authorList>
    </citation>
    <scope>NUCLEOTIDE SEQUENCE [LARGE SCALE GENOMIC DNA]</scope>
    <source>
        <strain evidence="16">skLN1</strain>
    </source>
</reference>
<dbReference type="Gene3D" id="1.10.40.90">
    <property type="match status" value="1"/>
</dbReference>
<dbReference type="GO" id="GO:0006351">
    <property type="term" value="P:DNA-templated transcription"/>
    <property type="evidence" value="ECO:0007669"/>
    <property type="project" value="UniProtKB-UniRule"/>
</dbReference>
<dbReference type="GO" id="GO:0008270">
    <property type="term" value="F:zinc ion binding"/>
    <property type="evidence" value="ECO:0007669"/>
    <property type="project" value="UniProtKB-UniRule"/>
</dbReference>
<protein>
    <recommendedName>
        <fullName evidence="11">DNA-directed RNA polymerase subunit beta'</fullName>
        <shortName evidence="11">RNAP subunit beta'</shortName>
        <ecNumber evidence="11">2.7.7.6</ecNumber>
    </recommendedName>
    <alternativeName>
        <fullName evidence="11">RNA polymerase subunit beta'</fullName>
    </alternativeName>
    <alternativeName>
        <fullName evidence="11">Transcriptase subunit beta'</fullName>
    </alternativeName>
</protein>
<evidence type="ECO:0000313" key="16">
    <source>
        <dbReference type="Proteomes" id="UP000217785"/>
    </source>
</evidence>
<dbReference type="InterPro" id="IPR042102">
    <property type="entry name" value="RNA_pol_Rpb1_3_sf"/>
</dbReference>
<dbReference type="CDD" id="cd01609">
    <property type="entry name" value="RNAP_beta'_N"/>
    <property type="match status" value="1"/>
</dbReference>
<evidence type="ECO:0000256" key="3">
    <source>
        <dbReference type="ARBA" id="ARBA00022478"/>
    </source>
</evidence>
<dbReference type="PANTHER" id="PTHR19376:SF54">
    <property type="entry name" value="DNA-DIRECTED RNA POLYMERASE SUBUNIT BETA"/>
    <property type="match status" value="1"/>
</dbReference>
<comment type="cofactor">
    <cofactor evidence="11">
        <name>Zn(2+)</name>
        <dbReference type="ChEBI" id="CHEBI:29105"/>
    </cofactor>
    <text evidence="11">Binds 2 Zn(2+) ions per subunit.</text>
</comment>
<comment type="subunit">
    <text evidence="11">The RNAP catalytic core consists of 2 alpha, 1 beta, 1 beta' and 1 omega subunit. When a sigma factor is associated with the core the holoenzyme is formed, which can initiate transcription.</text>
</comment>
<dbReference type="Gene3D" id="2.40.50.100">
    <property type="match status" value="1"/>
</dbReference>
<evidence type="ECO:0000256" key="4">
    <source>
        <dbReference type="ARBA" id="ARBA00022679"/>
    </source>
</evidence>
<dbReference type="InterPro" id="IPR045867">
    <property type="entry name" value="DNA-dir_RpoC_beta_prime"/>
</dbReference>
<keyword evidence="3 11" id="KW-0240">DNA-directed RNA polymerase</keyword>
<feature type="binding site" evidence="11">
    <location>
        <position position="78"/>
    </location>
    <ligand>
        <name>Zn(2+)</name>
        <dbReference type="ChEBI" id="CHEBI:29105"/>
        <label>1</label>
    </ligand>
</feature>
<evidence type="ECO:0000256" key="10">
    <source>
        <dbReference type="ARBA" id="ARBA00048552"/>
    </source>
</evidence>
<dbReference type="GO" id="GO:0000428">
    <property type="term" value="C:DNA-directed RNA polymerase complex"/>
    <property type="evidence" value="ECO:0007669"/>
    <property type="project" value="UniProtKB-KW"/>
</dbReference>
<dbReference type="NCBIfam" id="TIGR02386">
    <property type="entry name" value="rpoC_TIGR"/>
    <property type="match status" value="1"/>
</dbReference>
<feature type="binding site" evidence="11">
    <location>
        <position position="900"/>
    </location>
    <ligand>
        <name>Zn(2+)</name>
        <dbReference type="ChEBI" id="CHEBI:29105"/>
        <label>2</label>
    </ligand>
</feature>
<dbReference type="Gene3D" id="2.40.40.20">
    <property type="match status" value="1"/>
</dbReference>
<dbReference type="Gene3D" id="4.10.860.120">
    <property type="entry name" value="RNA polymerase II, clamp domain"/>
    <property type="match status" value="1"/>
</dbReference>
<dbReference type="Pfam" id="PF05000">
    <property type="entry name" value="RNA_pol_Rpb1_4"/>
    <property type="match status" value="1"/>
</dbReference>
<dbReference type="FunFam" id="1.10.132.30:FF:000003">
    <property type="entry name" value="DNA-directed RNA polymerase subunit beta"/>
    <property type="match status" value="1"/>
</dbReference>
<comment type="function">
    <text evidence="1 11 12">DNA-dependent RNA polymerase catalyzes the transcription of DNA into RNA using the four ribonucleoside triphosphates as substrates.</text>
</comment>
<keyword evidence="9 11" id="KW-0804">Transcription</keyword>
<sequence>MLDVNNFEYMKIGLASPEKIRSWSHGEVKKPETINYRTLKPEKEGLFCEKIFGPTRDWECHCGKYKRVRYKGVVCDRCGVEVTRAKVRRERMGHIELAAPVSHIWFFKGIPSRMGLILDMSPRALEEVIYFASYVVTEPGDTPLEKKQLLSEKEYRAHREKYGYAFQAGMGAEAIKKLLLDINLDKEVDLLKEELKTAQGQRRNRAIKRLEVLEAFRTSGNRPEWMILDVLPVIPPELRPMVQLDGGRFATSDLNDLYRRVINRNNRLKRLLDLGAPDIIVQNEKRMLQEAVDALIDNGRRGRPVTGPGNRPLKSLSHMLKGKQGRFRQNLLGKRVDYSGRSVIVVGPHLRMYQCGLPKEMALELFKPFVMKELVAKGLAHNIKSAKRKVERVSPEVWDVLEEVIREHPVLLNRAPTLHRLGIQAFEPVLVEGRAIKLHPLVCTAYNADFDGDQMAVHVPLSAEAQAEARLLMLAAHNILNPKDGKPVVTPTQDMVLGSYYLTMEKLGNPGEGRIFSSTHEAILAYQSDQVSLHTRVVIPVKALRKTSFTPEQQKGFLITTIGKIIFNEIFPADFPYINVGDKKNLLKGVPDEFFILEKGVDIRSRLQELPVQNAVVKGFLGTIIAEVFNRYGTTQTAEILDKIKALGFSYSTKAGITISVADITVPEEKQRILEEAEQKVQTVTNQYRRGLITDDERYDRVISIWSKSKDLITDVLMKSLDRYNPIYMMANSGARGNVSQITQLAGMRGLMANPSGRIIELPIKSNFREGLTVLEYFISTHGARKGLADTALRTADSGYLTRRLVDVAQDVIVREVDCGTDKGIVVDEIRDGKEVIEDLFDRINGRIAFETIKHPQTGEVILNRNELITDDIARTIVDAGISRVRIRSVLACRTKHGVCIKCYGRNLATGKMVEIGEAVGIIAAQSIGEPGTQLTMRTFHTGGVAGDDITQGLPRIQELFEARNPKGQAIITEMDGEVTDIREVKDKREIEITSETETKVYPVPYGSRIRVVQGQKVEAGDELTEGSVDPKDMLKVKGMRGVQNYLLREVQRVYRLQGVDINDKHIEVMVRQMLRKIRIIENGDTELLPGTYVDIHEFEEANYRALIDGREPAVGRPALLGITKASLETDSFLSAASFQETTRVLTEAAIKGKVDRLLGLKENVIIGKLVPAGTGMSRYRNIKLEGEEEAATDNRETDNDAVEREVETVAE</sequence>
<evidence type="ECO:0000256" key="1">
    <source>
        <dbReference type="ARBA" id="ARBA00004026"/>
    </source>
</evidence>
<feature type="binding site" evidence="11">
    <location>
        <position position="451"/>
    </location>
    <ligand>
        <name>Mg(2+)</name>
        <dbReference type="ChEBI" id="CHEBI:18420"/>
    </ligand>
</feature>
<feature type="binding site" evidence="11">
    <location>
        <position position="893"/>
    </location>
    <ligand>
        <name>Zn(2+)</name>
        <dbReference type="ChEBI" id="CHEBI:29105"/>
        <label>2</label>
    </ligand>
</feature>
<evidence type="ECO:0000259" key="14">
    <source>
        <dbReference type="SMART" id="SM00663"/>
    </source>
</evidence>
<dbReference type="EC" id="2.7.7.6" evidence="11"/>
<feature type="binding site" evidence="11">
    <location>
        <position position="75"/>
    </location>
    <ligand>
        <name>Zn(2+)</name>
        <dbReference type="ChEBI" id="CHEBI:29105"/>
        <label>1</label>
    </ligand>
</feature>
<dbReference type="FunFam" id="1.10.150.390:FF:000002">
    <property type="entry name" value="DNA-directed RNA polymerase subunit beta"/>
    <property type="match status" value="1"/>
</dbReference>
<name>A0A292YHR3_9BACL</name>
<evidence type="ECO:0000256" key="12">
    <source>
        <dbReference type="RuleBase" id="RU004279"/>
    </source>
</evidence>
<dbReference type="EMBL" id="BDUF01000019">
    <property type="protein sequence ID" value="GAX89328.1"/>
    <property type="molecule type" value="Genomic_DNA"/>
</dbReference>
<dbReference type="InterPro" id="IPR006592">
    <property type="entry name" value="RNA_pol_N"/>
</dbReference>
<proteinExistence type="inferred from homology"/>
<evidence type="ECO:0000256" key="7">
    <source>
        <dbReference type="ARBA" id="ARBA00022833"/>
    </source>
</evidence>
<dbReference type="CDD" id="cd02655">
    <property type="entry name" value="RNAP_beta'_C"/>
    <property type="match status" value="1"/>
</dbReference>
<dbReference type="InterPro" id="IPR007066">
    <property type="entry name" value="RNA_pol_Rpb1_3"/>
</dbReference>
<feature type="binding site" evidence="11">
    <location>
        <position position="453"/>
    </location>
    <ligand>
        <name>Mg(2+)</name>
        <dbReference type="ChEBI" id="CHEBI:18420"/>
    </ligand>
</feature>
<evidence type="ECO:0000313" key="15">
    <source>
        <dbReference type="EMBL" id="GAX89328.1"/>
    </source>
</evidence>
<dbReference type="Pfam" id="PF04998">
    <property type="entry name" value="RNA_pol_Rpb1_5"/>
    <property type="match status" value="1"/>
</dbReference>
<dbReference type="GO" id="GO:0005829">
    <property type="term" value="C:cytosol"/>
    <property type="evidence" value="ECO:0007669"/>
    <property type="project" value="UniProtKB-ARBA"/>
</dbReference>
<organism evidence="15 16">
    <name type="scientific">Effusibacillus lacus</name>
    <dbReference type="NCBI Taxonomy" id="1348429"/>
    <lineage>
        <taxon>Bacteria</taxon>
        <taxon>Bacillati</taxon>
        <taxon>Bacillota</taxon>
        <taxon>Bacilli</taxon>
        <taxon>Bacillales</taxon>
        <taxon>Alicyclobacillaceae</taxon>
        <taxon>Effusibacillus</taxon>
    </lineage>
</organism>
<feature type="compositionally biased region" description="Basic and acidic residues" evidence="13">
    <location>
        <begin position="1193"/>
        <end position="1212"/>
    </location>
</feature>
<dbReference type="Pfam" id="PF04997">
    <property type="entry name" value="RNA_pol_Rpb1_1"/>
    <property type="match status" value="1"/>
</dbReference>
<keyword evidence="7 11" id="KW-0862">Zinc</keyword>
<feature type="binding site" evidence="11">
    <location>
        <position position="903"/>
    </location>
    <ligand>
        <name>Zn(2+)</name>
        <dbReference type="ChEBI" id="CHEBI:29105"/>
        <label>2</label>
    </ligand>
</feature>
<dbReference type="InterPro" id="IPR007080">
    <property type="entry name" value="RNA_pol_Rpb1_1"/>
</dbReference>
<evidence type="ECO:0000256" key="2">
    <source>
        <dbReference type="ARBA" id="ARBA00006460"/>
    </source>
</evidence>
<accession>A0A292YHR3</accession>
<feature type="binding site" evidence="11">
    <location>
        <position position="449"/>
    </location>
    <ligand>
        <name>Mg(2+)</name>
        <dbReference type="ChEBI" id="CHEBI:18420"/>
    </ligand>
</feature>
<dbReference type="RefSeq" id="WP_096181024.1">
    <property type="nucleotide sequence ID" value="NZ_BDUF01000019.1"/>
</dbReference>
<dbReference type="InterPro" id="IPR007083">
    <property type="entry name" value="RNA_pol_Rpb1_4"/>
</dbReference>
<dbReference type="InterPro" id="IPR012754">
    <property type="entry name" value="DNA-dir_RpoC_beta_prime_bact"/>
</dbReference>
<comment type="catalytic activity">
    <reaction evidence="10 11 12">
        <text>RNA(n) + a ribonucleoside 5'-triphosphate = RNA(n+1) + diphosphate</text>
        <dbReference type="Rhea" id="RHEA:21248"/>
        <dbReference type="Rhea" id="RHEA-COMP:14527"/>
        <dbReference type="Rhea" id="RHEA-COMP:17342"/>
        <dbReference type="ChEBI" id="CHEBI:33019"/>
        <dbReference type="ChEBI" id="CHEBI:61557"/>
        <dbReference type="ChEBI" id="CHEBI:140395"/>
        <dbReference type="EC" id="2.7.7.6"/>
    </reaction>
</comment>
<dbReference type="Pfam" id="PF00623">
    <property type="entry name" value="RNA_pol_Rpb1_2"/>
    <property type="match status" value="1"/>
</dbReference>
<dbReference type="Gene3D" id="1.10.1790.20">
    <property type="match status" value="1"/>
</dbReference>
<dbReference type="OrthoDB" id="9815296at2"/>
<dbReference type="Proteomes" id="UP000217785">
    <property type="component" value="Unassembled WGS sequence"/>
</dbReference>